<feature type="compositionally biased region" description="Acidic residues" evidence="1">
    <location>
        <begin position="18"/>
        <end position="33"/>
    </location>
</feature>
<feature type="compositionally biased region" description="Basic and acidic residues" evidence="1">
    <location>
        <begin position="7"/>
        <end position="17"/>
    </location>
</feature>
<gene>
    <name evidence="3" type="ORF">E2C01_066421</name>
</gene>
<keyword evidence="2" id="KW-1133">Transmembrane helix</keyword>
<dbReference type="AlphaFoldDB" id="A0A5B7HSA2"/>
<protein>
    <submittedName>
        <fullName evidence="3">Uncharacterized protein</fullName>
    </submittedName>
</protein>
<feature type="region of interest" description="Disordered" evidence="1">
    <location>
        <begin position="1"/>
        <end position="37"/>
    </location>
</feature>
<comment type="caution">
    <text evidence="3">The sequence shown here is derived from an EMBL/GenBank/DDBJ whole genome shotgun (WGS) entry which is preliminary data.</text>
</comment>
<dbReference type="Proteomes" id="UP000324222">
    <property type="component" value="Unassembled WGS sequence"/>
</dbReference>
<reference evidence="3 4" key="1">
    <citation type="submission" date="2019-05" db="EMBL/GenBank/DDBJ databases">
        <title>Another draft genome of Portunus trituberculatus and its Hox gene families provides insights of decapod evolution.</title>
        <authorList>
            <person name="Jeong J.-H."/>
            <person name="Song I."/>
            <person name="Kim S."/>
            <person name="Choi T."/>
            <person name="Kim D."/>
            <person name="Ryu S."/>
            <person name="Kim W."/>
        </authorList>
    </citation>
    <scope>NUCLEOTIDE SEQUENCE [LARGE SCALE GENOMIC DNA]</scope>
    <source>
        <tissue evidence="3">Muscle</tissue>
    </source>
</reference>
<keyword evidence="4" id="KW-1185">Reference proteome</keyword>
<name>A0A5B7HSA2_PORTR</name>
<proteinExistence type="predicted"/>
<sequence>MRINNKGGREEDLKTWKEEEEEEEDVELEEEEEKGAQGDRGFLWRVDMSGKIDKKRSLCLRPREADRIGKDLSVCVCVCVFVCVCVCVVCVCVCVEYSVYFVVHGMAEGMWEGRV</sequence>
<accession>A0A5B7HSA2</accession>
<evidence type="ECO:0000313" key="3">
    <source>
        <dbReference type="EMBL" id="MPC72127.1"/>
    </source>
</evidence>
<evidence type="ECO:0000256" key="2">
    <source>
        <dbReference type="SAM" id="Phobius"/>
    </source>
</evidence>
<keyword evidence="2" id="KW-0472">Membrane</keyword>
<organism evidence="3 4">
    <name type="scientific">Portunus trituberculatus</name>
    <name type="common">Swimming crab</name>
    <name type="synonym">Neptunus trituberculatus</name>
    <dbReference type="NCBI Taxonomy" id="210409"/>
    <lineage>
        <taxon>Eukaryota</taxon>
        <taxon>Metazoa</taxon>
        <taxon>Ecdysozoa</taxon>
        <taxon>Arthropoda</taxon>
        <taxon>Crustacea</taxon>
        <taxon>Multicrustacea</taxon>
        <taxon>Malacostraca</taxon>
        <taxon>Eumalacostraca</taxon>
        <taxon>Eucarida</taxon>
        <taxon>Decapoda</taxon>
        <taxon>Pleocyemata</taxon>
        <taxon>Brachyura</taxon>
        <taxon>Eubrachyura</taxon>
        <taxon>Portunoidea</taxon>
        <taxon>Portunidae</taxon>
        <taxon>Portuninae</taxon>
        <taxon>Portunus</taxon>
    </lineage>
</organism>
<dbReference type="EMBL" id="VSRR010034197">
    <property type="protein sequence ID" value="MPC72127.1"/>
    <property type="molecule type" value="Genomic_DNA"/>
</dbReference>
<keyword evidence="2" id="KW-0812">Transmembrane</keyword>
<evidence type="ECO:0000256" key="1">
    <source>
        <dbReference type="SAM" id="MobiDB-lite"/>
    </source>
</evidence>
<feature type="transmembrane region" description="Helical" evidence="2">
    <location>
        <begin position="72"/>
        <end position="103"/>
    </location>
</feature>
<evidence type="ECO:0000313" key="4">
    <source>
        <dbReference type="Proteomes" id="UP000324222"/>
    </source>
</evidence>